<comment type="caution">
    <text evidence="1">The sequence shown here is derived from an EMBL/GenBank/DDBJ whole genome shotgun (WGS) entry which is preliminary data.</text>
</comment>
<dbReference type="EMBL" id="JAAGLI010000213">
    <property type="protein sequence ID" value="NEA22587.1"/>
    <property type="molecule type" value="Genomic_DNA"/>
</dbReference>
<protein>
    <submittedName>
        <fullName evidence="1">Uncharacterized protein</fullName>
    </submittedName>
</protein>
<proteinExistence type="predicted"/>
<evidence type="ECO:0000313" key="2">
    <source>
        <dbReference type="Proteomes" id="UP000475532"/>
    </source>
</evidence>
<reference evidence="1 2" key="1">
    <citation type="submission" date="2020-01" db="EMBL/GenBank/DDBJ databases">
        <title>Insect and environment-associated Actinomycetes.</title>
        <authorList>
            <person name="Currrie C."/>
            <person name="Chevrette M."/>
            <person name="Carlson C."/>
            <person name="Stubbendieck R."/>
            <person name="Wendt-Pienkowski E."/>
        </authorList>
    </citation>
    <scope>NUCLEOTIDE SEQUENCE [LARGE SCALE GENOMIC DNA]</scope>
    <source>
        <strain evidence="1 2">SID10258</strain>
    </source>
</reference>
<sequence length="119" mass="13236">MEWRAGEAPLIELAALYDWLPEDSATKAAQAGDEKGRRWGEQEWMLAAQITYLQTVVSILWVGLQLKGRPPKFTPVQTPVYTRPVPTAEEKAKQDAHLARVAALRKFSPSQQPAADTPP</sequence>
<evidence type="ECO:0000313" key="1">
    <source>
        <dbReference type="EMBL" id="NEA22587.1"/>
    </source>
</evidence>
<name>A0A6L9QAQ8_9ACTN</name>
<gene>
    <name evidence="1" type="ORF">G3I70_08795</name>
</gene>
<dbReference type="AlphaFoldDB" id="A0A6L9QAQ8"/>
<dbReference type="Proteomes" id="UP000475532">
    <property type="component" value="Unassembled WGS sequence"/>
</dbReference>
<dbReference type="RefSeq" id="WP_163054325.1">
    <property type="nucleotide sequence ID" value="NZ_JAAGLI010000213.1"/>
</dbReference>
<organism evidence="1 2">
    <name type="scientific">Actinomadura bangladeshensis</name>
    <dbReference type="NCBI Taxonomy" id="453573"/>
    <lineage>
        <taxon>Bacteria</taxon>
        <taxon>Bacillati</taxon>
        <taxon>Actinomycetota</taxon>
        <taxon>Actinomycetes</taxon>
        <taxon>Streptosporangiales</taxon>
        <taxon>Thermomonosporaceae</taxon>
        <taxon>Actinomadura</taxon>
    </lineage>
</organism>
<accession>A0A6L9QAQ8</accession>